<dbReference type="EMBL" id="NBNE01013368">
    <property type="protein sequence ID" value="OWY95135.1"/>
    <property type="molecule type" value="Genomic_DNA"/>
</dbReference>
<dbReference type="OrthoDB" id="120385at2759"/>
<feature type="non-terminal residue" evidence="1">
    <location>
        <position position="111"/>
    </location>
</feature>
<dbReference type="Proteomes" id="UP000198211">
    <property type="component" value="Unassembled WGS sequence"/>
</dbReference>
<evidence type="ECO:0000313" key="2">
    <source>
        <dbReference type="Proteomes" id="UP000198211"/>
    </source>
</evidence>
<gene>
    <name evidence="1" type="ORF">PHMEG_00034940</name>
</gene>
<reference evidence="2" key="1">
    <citation type="submission" date="2017-03" db="EMBL/GenBank/DDBJ databases">
        <title>Phytopthora megakarya and P. palmivora, two closely related causual agents of cacao black pod achieved similar genome size and gene model numbers by different mechanisms.</title>
        <authorList>
            <person name="Ali S."/>
            <person name="Shao J."/>
            <person name="Larry D.J."/>
            <person name="Kronmiller B."/>
            <person name="Shen D."/>
            <person name="Strem M.D."/>
            <person name="Melnick R.L."/>
            <person name="Guiltinan M.J."/>
            <person name="Tyler B.M."/>
            <person name="Meinhardt L.W."/>
            <person name="Bailey B.A."/>
        </authorList>
    </citation>
    <scope>NUCLEOTIDE SEQUENCE [LARGE SCALE GENOMIC DNA]</scope>
    <source>
        <strain evidence="2">zdho120</strain>
    </source>
</reference>
<sequence length="111" mass="13460">MKGSFDLYAVHLRTFLTRMECWSVVDGTFDHSDPLRQMEFDAKDNVARKAILSDCKAMWNRFVDKQTKREYSNYIFARAEFYSNAYTSYKSMDKWLLEMEMLRRQLLHYTR</sequence>
<dbReference type="AlphaFoldDB" id="A0A225UQ10"/>
<proteinExistence type="predicted"/>
<evidence type="ECO:0000313" key="1">
    <source>
        <dbReference type="EMBL" id="OWY95135.1"/>
    </source>
</evidence>
<name>A0A225UQ10_9STRA</name>
<keyword evidence="2" id="KW-1185">Reference proteome</keyword>
<comment type="caution">
    <text evidence="1">The sequence shown here is derived from an EMBL/GenBank/DDBJ whole genome shotgun (WGS) entry which is preliminary data.</text>
</comment>
<protein>
    <submittedName>
        <fullName evidence="1">Uncharacterized protein</fullName>
    </submittedName>
</protein>
<organism evidence="1 2">
    <name type="scientific">Phytophthora megakarya</name>
    <dbReference type="NCBI Taxonomy" id="4795"/>
    <lineage>
        <taxon>Eukaryota</taxon>
        <taxon>Sar</taxon>
        <taxon>Stramenopiles</taxon>
        <taxon>Oomycota</taxon>
        <taxon>Peronosporomycetes</taxon>
        <taxon>Peronosporales</taxon>
        <taxon>Peronosporaceae</taxon>
        <taxon>Phytophthora</taxon>
    </lineage>
</organism>
<accession>A0A225UQ10</accession>